<accession>A0A9X1K4N6</accession>
<feature type="transmembrane region" description="Helical" evidence="2">
    <location>
        <begin position="254"/>
        <end position="281"/>
    </location>
</feature>
<dbReference type="InterPro" id="IPR051533">
    <property type="entry name" value="WaaL-like"/>
</dbReference>
<feature type="transmembrane region" description="Helical" evidence="2">
    <location>
        <begin position="165"/>
        <end position="183"/>
    </location>
</feature>
<keyword evidence="2" id="KW-0472">Membrane</keyword>
<feature type="transmembrane region" description="Helical" evidence="2">
    <location>
        <begin position="51"/>
        <end position="70"/>
    </location>
</feature>
<dbReference type="PANTHER" id="PTHR37422:SF13">
    <property type="entry name" value="LIPOPOLYSACCHARIDE BIOSYNTHESIS PROTEIN PA4999-RELATED"/>
    <property type="match status" value="1"/>
</dbReference>
<feature type="transmembrane region" description="Helical" evidence="2">
    <location>
        <begin position="222"/>
        <end position="242"/>
    </location>
</feature>
<keyword evidence="4" id="KW-1185">Reference proteome</keyword>
<keyword evidence="2" id="KW-1133">Transmembrane helix</keyword>
<feature type="transmembrane region" description="Helical" evidence="2">
    <location>
        <begin position="136"/>
        <end position="153"/>
    </location>
</feature>
<dbReference type="PANTHER" id="PTHR37422">
    <property type="entry name" value="TEICHURONIC ACID BIOSYNTHESIS PROTEIN TUAE"/>
    <property type="match status" value="1"/>
</dbReference>
<dbReference type="EMBL" id="JAHXDN010000011">
    <property type="protein sequence ID" value="MBW4710788.1"/>
    <property type="molecule type" value="Genomic_DNA"/>
</dbReference>
<feature type="transmembrane region" description="Helical" evidence="2">
    <location>
        <begin position="21"/>
        <end position="39"/>
    </location>
</feature>
<evidence type="ECO:0000313" key="4">
    <source>
        <dbReference type="Proteomes" id="UP001138661"/>
    </source>
</evidence>
<dbReference type="AlphaFoldDB" id="A0A9X1K4N6"/>
<dbReference type="RefSeq" id="WP_219507986.1">
    <property type="nucleotide sequence ID" value="NZ_JAHXDN010000011.1"/>
</dbReference>
<protein>
    <submittedName>
        <fullName evidence="3">Uncharacterized protein</fullName>
    </submittedName>
</protein>
<evidence type="ECO:0000256" key="2">
    <source>
        <dbReference type="SAM" id="Phobius"/>
    </source>
</evidence>
<gene>
    <name evidence="3" type="ORF">KX928_23605</name>
</gene>
<evidence type="ECO:0000256" key="1">
    <source>
        <dbReference type="SAM" id="MobiDB-lite"/>
    </source>
</evidence>
<reference evidence="3" key="1">
    <citation type="submission" date="2021-07" db="EMBL/GenBank/DDBJ databases">
        <title>Roseobacter insulae sp. nov., isolated from a tidal flat.</title>
        <authorList>
            <person name="Park S."/>
            <person name="Yoon J.-H."/>
        </authorList>
    </citation>
    <scope>NUCLEOTIDE SEQUENCE</scope>
    <source>
        <strain evidence="3">YSTF-M11</strain>
    </source>
</reference>
<evidence type="ECO:0000313" key="3">
    <source>
        <dbReference type="EMBL" id="MBW4710788.1"/>
    </source>
</evidence>
<feature type="transmembrane region" description="Helical" evidence="2">
    <location>
        <begin position="287"/>
        <end position="305"/>
    </location>
</feature>
<feature type="region of interest" description="Disordered" evidence="1">
    <location>
        <begin position="461"/>
        <end position="506"/>
    </location>
</feature>
<organism evidence="3 4">
    <name type="scientific">Roseobacter insulae</name>
    <dbReference type="NCBI Taxonomy" id="2859783"/>
    <lineage>
        <taxon>Bacteria</taxon>
        <taxon>Pseudomonadati</taxon>
        <taxon>Pseudomonadota</taxon>
        <taxon>Alphaproteobacteria</taxon>
        <taxon>Rhodobacterales</taxon>
        <taxon>Roseobacteraceae</taxon>
        <taxon>Roseobacter</taxon>
    </lineage>
</organism>
<name>A0A9X1K4N6_9RHOB</name>
<keyword evidence="2" id="KW-0812">Transmembrane</keyword>
<proteinExistence type="predicted"/>
<feature type="transmembrane region" description="Helical" evidence="2">
    <location>
        <begin position="98"/>
        <end position="116"/>
    </location>
</feature>
<comment type="caution">
    <text evidence="3">The sequence shown here is derived from an EMBL/GenBank/DDBJ whole genome shotgun (WGS) entry which is preliminary data.</text>
</comment>
<sequence length="506" mass="55917">MPPLITILMWPLAVLMLFRRFDLPVALCCSIILGYLFLPEKVQLNLPLFPAIDKHFMPSVAALFMVLLLLRKNAADARHPGRAVEISMLPGWLPRHPITRILLLGLFASAFMTVLFNGDNLNYGGTRLPGIGQHEALSTLVKTLIEMLPLLLARKFLATEQGHRTLLKVFCIIGLIYSLLALYEIRMSPQLNVMVYGFFPHSWQQHIRGDGFRPLVFLKHGLWLGIFMSGAVLAAAASFRLAPAAHKTAFAVATLWLLVTLLLSKTFGALAITLLLLPVVLLLTVRLQLICAALIGGAILVYPALRGANLVPVQTVVELARSIDPNRASSLQYRLNNEDILLAKANERPLFGWGWGRNRAYDAETGRSISTTDGKWVILIGTEGWLGYLCRYGLMTVPIMLMALRKRKYEVTAATSMLALVLAGNLIDLIPNAGLTVVTWLMAGALLGRLEIQTATEPEVAKTQPLEQVVRRHRYSRGRAQPAKTPQTPRYSRAAPRAGTSKKSDT</sequence>
<dbReference type="Proteomes" id="UP001138661">
    <property type="component" value="Unassembled WGS sequence"/>
</dbReference>